<keyword evidence="19" id="KW-1185">Reference proteome</keyword>
<name>A0AAE1TCF5_9LAMI</name>
<comment type="catalytic activity">
    <reaction evidence="1">
        <text>[(1-&gt;4)-alpha-D-glucosyl](n) + ADP-alpha-D-glucose = [(1-&gt;4)-alpha-D-glucosyl](n+1) + ADP + H(+)</text>
        <dbReference type="Rhea" id="RHEA:18189"/>
        <dbReference type="Rhea" id="RHEA-COMP:9584"/>
        <dbReference type="Rhea" id="RHEA-COMP:9587"/>
        <dbReference type="ChEBI" id="CHEBI:15378"/>
        <dbReference type="ChEBI" id="CHEBI:15444"/>
        <dbReference type="ChEBI" id="CHEBI:57498"/>
        <dbReference type="ChEBI" id="CHEBI:456216"/>
        <dbReference type="EC" id="2.4.1.21"/>
    </reaction>
</comment>
<proteinExistence type="inferred from homology"/>
<dbReference type="AlphaFoldDB" id="A0AAE1TCF5"/>
<evidence type="ECO:0000256" key="8">
    <source>
        <dbReference type="ARBA" id="ARBA00022640"/>
    </source>
</evidence>
<evidence type="ECO:0000256" key="15">
    <source>
        <dbReference type="SAM" id="MobiDB-lite"/>
    </source>
</evidence>
<evidence type="ECO:0000256" key="10">
    <source>
        <dbReference type="ARBA" id="ARBA00022679"/>
    </source>
</evidence>
<feature type="region of interest" description="Disordered" evidence="15">
    <location>
        <begin position="229"/>
        <end position="276"/>
    </location>
</feature>
<keyword evidence="13" id="KW-0809">Transit peptide</keyword>
<keyword evidence="9" id="KW-0328">Glycosyltransferase</keyword>
<dbReference type="Gene3D" id="3.40.50.2000">
    <property type="entry name" value="Glycogen Phosphorylase B"/>
    <property type="match status" value="2"/>
</dbReference>
<dbReference type="CDD" id="cd03791">
    <property type="entry name" value="GT5_Glycogen_synthase_DULL1-like"/>
    <property type="match status" value="1"/>
</dbReference>
<dbReference type="EMBL" id="JACGWL010000016">
    <property type="protein sequence ID" value="KAK4384842.1"/>
    <property type="molecule type" value="Genomic_DNA"/>
</dbReference>
<dbReference type="InterPro" id="IPR013534">
    <property type="entry name" value="Starch_synth_cat_dom"/>
</dbReference>
<dbReference type="InterPro" id="IPR000048">
    <property type="entry name" value="IQ_motif_EF-hand-BS"/>
</dbReference>
<reference evidence="18" key="2">
    <citation type="journal article" date="2024" name="Plant">
        <title>Genomic evolution and insights into agronomic trait innovations of Sesamum species.</title>
        <authorList>
            <person name="Miao H."/>
            <person name="Wang L."/>
            <person name="Qu L."/>
            <person name="Liu H."/>
            <person name="Sun Y."/>
            <person name="Le M."/>
            <person name="Wang Q."/>
            <person name="Wei S."/>
            <person name="Zheng Y."/>
            <person name="Lin W."/>
            <person name="Duan Y."/>
            <person name="Cao H."/>
            <person name="Xiong S."/>
            <person name="Wang X."/>
            <person name="Wei L."/>
            <person name="Li C."/>
            <person name="Ma Q."/>
            <person name="Ju M."/>
            <person name="Zhao R."/>
            <person name="Li G."/>
            <person name="Mu C."/>
            <person name="Tian Q."/>
            <person name="Mei H."/>
            <person name="Zhang T."/>
            <person name="Gao T."/>
            <person name="Zhang H."/>
        </authorList>
    </citation>
    <scope>NUCLEOTIDE SEQUENCE</scope>
    <source>
        <strain evidence="18">K16</strain>
    </source>
</reference>
<dbReference type="GO" id="GO:0010021">
    <property type="term" value="P:amylopectin biosynthetic process"/>
    <property type="evidence" value="ECO:0007669"/>
    <property type="project" value="UniProtKB-ARBA"/>
</dbReference>
<sequence length="1128" mass="125749">MNTLVKRATSTCGDAIGGAQLYMVAQEDAKPPRLVIIFGRKMGKKGGGGGWFSSMKKVFKQSPNKELQHEKKKETVEKWHYEAPEVVSLEHFPAESSPDVTNGESIRSSPVAEDQNHAMAVAVATAAAAEAAVAAAQAAAKVVRLAGYGRQSKEERAATLIQSYYRGYLARRALRALKGLVRLQALVRGHNVRKQAQMTMRCMQALVRVQARVRARRLQIAHNKARGKLEDEQKRFRHDEEAQRMRSRTKKLESTEEWDRRNQSMSKIRDSPARRLHDPEMKRDRALAYALAYQQQPMVHSNINDDNAELYDDGTDKSKWGWNWLERWMAAQPYHPRHVMARENTTADHMSEKTVEMDLIMPLGSENVKMGRLSGDYFESSPYTSRQPRLAGLDDGPSYMAPTQSAKAKVRIQGPVKQRSPPGAQWNSSTKRGGVIGPGYESSSSGGGTATYPAQRSPNPKENNRGPGKWMRSPESSSEDRAVALGAHAWRHNFGRLSLSLFSLMETLQIIPSRTVGPGLRENGVSSSFSGVRQVGFASLLLRNRKVQSFCIRARSYTEDRNGEDLITISHEKILETRETVANAMDELAEDLETSDQASTRTTYNVIFVTAEAAPYSKTGGLGDVCGSLPIAMAARGHRVMVVCPRYLNGSPSDKAYANAVELEQRSQIYCFGGVQEVGFFHEFRAGVDWVFIDHLSYQRPGTPYGDTFGAFGDNQFRFTLLCHAACEAPLVLPLGGFNYGEKCLFLANDWHAGLVPVLLAAKYRPCGVYKDARSIIVIHNIAHQGVEPAATYRNLGVPGGWYKALEWVFPPWARTHALDPGEAVNVLKAAIVTSDRIVTVSQGYSWEITTPEGGYGLHELLSSRSTVLTGITNGIDCNEWNPSRDEHIAPQYSVHDLSGKLECKISLQKELGLPVRSDCPLIGFIGRLDYQKGIDILLSAVPDLMHEDVQLILFFVSSFSSSRKHDNAWIGRETIRRLDETFRGHLQRQVPGLGWVQCSDFLIGLRQAATYFNAIKIRTMCLNQLYAMRYGTIPVVHHTGGLRDTVQNFDPYANEGIGEGTGWTFSPLTKENLLAALRNAVWTYKEHKPSWEGLMKRGMERDSSWDVAATQYEQVIEWAFIDPPYAG</sequence>
<dbReference type="Pfam" id="PF08323">
    <property type="entry name" value="Glyco_transf_5"/>
    <property type="match status" value="1"/>
</dbReference>
<keyword evidence="11" id="KW-0112">Calmodulin-binding</keyword>
<comment type="similarity">
    <text evidence="5">Belongs to the glycosyltransferase 1 family. Bacterial/plant glycogen synthase subfamily.</text>
</comment>
<dbReference type="GO" id="GO:0005516">
    <property type="term" value="F:calmodulin binding"/>
    <property type="evidence" value="ECO:0007669"/>
    <property type="project" value="UniProtKB-KW"/>
</dbReference>
<dbReference type="PROSITE" id="PS50096">
    <property type="entry name" value="IQ"/>
    <property type="match status" value="2"/>
</dbReference>
<evidence type="ECO:0000256" key="6">
    <source>
        <dbReference type="ARBA" id="ARBA00012588"/>
    </source>
</evidence>
<dbReference type="HAMAP" id="MF_00484">
    <property type="entry name" value="Glycogen_synth"/>
    <property type="match status" value="1"/>
</dbReference>
<dbReference type="GO" id="GO:0004373">
    <property type="term" value="F:alpha-1,4-glucan glucosyltransferase (UDP-glucose donor) activity"/>
    <property type="evidence" value="ECO:0007669"/>
    <property type="project" value="InterPro"/>
</dbReference>
<protein>
    <recommendedName>
        <fullName evidence="6">starch synthase</fullName>
        <ecNumber evidence="6">2.4.1.21</ecNumber>
    </recommendedName>
</protein>
<keyword evidence="7" id="KW-0150">Chloroplast</keyword>
<accession>A0AAE1TCF5</accession>
<evidence type="ECO:0000256" key="4">
    <source>
        <dbReference type="ARBA" id="ARBA00004727"/>
    </source>
</evidence>
<dbReference type="InterPro" id="IPR011835">
    <property type="entry name" value="GS/SS"/>
</dbReference>
<dbReference type="SUPFAM" id="SSF53756">
    <property type="entry name" value="UDP-Glycosyltransferase/glycogen phosphorylase"/>
    <property type="match status" value="1"/>
</dbReference>
<gene>
    <name evidence="18" type="ORF">Sango_2608200</name>
</gene>
<dbReference type="InterPro" id="IPR025064">
    <property type="entry name" value="DUF4005"/>
</dbReference>
<evidence type="ECO:0000256" key="2">
    <source>
        <dbReference type="ARBA" id="ARBA00004229"/>
    </source>
</evidence>
<evidence type="ECO:0000256" key="12">
    <source>
        <dbReference type="ARBA" id="ARBA00022922"/>
    </source>
</evidence>
<keyword evidence="14" id="KW-0035">Amyloplast</keyword>
<comment type="pathway">
    <text evidence="4">Glycan biosynthesis; starch biosynthesis.</text>
</comment>
<comment type="caution">
    <text evidence="18">The sequence shown here is derived from an EMBL/GenBank/DDBJ whole genome shotgun (WGS) entry which is preliminary data.</text>
</comment>
<dbReference type="Proteomes" id="UP001289374">
    <property type="component" value="Unassembled WGS sequence"/>
</dbReference>
<evidence type="ECO:0000256" key="14">
    <source>
        <dbReference type="ARBA" id="ARBA00023234"/>
    </source>
</evidence>
<evidence type="ECO:0000256" key="11">
    <source>
        <dbReference type="ARBA" id="ARBA00022860"/>
    </source>
</evidence>
<dbReference type="Pfam" id="PF13692">
    <property type="entry name" value="Glyco_trans_1_4"/>
    <property type="match status" value="1"/>
</dbReference>
<evidence type="ECO:0000259" key="16">
    <source>
        <dbReference type="Pfam" id="PF08323"/>
    </source>
</evidence>
<evidence type="ECO:0000259" key="17">
    <source>
        <dbReference type="Pfam" id="PF13178"/>
    </source>
</evidence>
<organism evidence="18 19">
    <name type="scientific">Sesamum angolense</name>
    <dbReference type="NCBI Taxonomy" id="2727404"/>
    <lineage>
        <taxon>Eukaryota</taxon>
        <taxon>Viridiplantae</taxon>
        <taxon>Streptophyta</taxon>
        <taxon>Embryophyta</taxon>
        <taxon>Tracheophyta</taxon>
        <taxon>Spermatophyta</taxon>
        <taxon>Magnoliopsida</taxon>
        <taxon>eudicotyledons</taxon>
        <taxon>Gunneridae</taxon>
        <taxon>Pentapetalae</taxon>
        <taxon>asterids</taxon>
        <taxon>lamiids</taxon>
        <taxon>Lamiales</taxon>
        <taxon>Pedaliaceae</taxon>
        <taxon>Sesamum</taxon>
    </lineage>
</organism>
<evidence type="ECO:0000256" key="3">
    <source>
        <dbReference type="ARBA" id="ARBA00004602"/>
    </source>
</evidence>
<dbReference type="GO" id="GO:0009507">
    <property type="term" value="C:chloroplast"/>
    <property type="evidence" value="ECO:0007669"/>
    <property type="project" value="UniProtKB-SubCell"/>
</dbReference>
<dbReference type="PANTHER" id="PTHR45825">
    <property type="entry name" value="GRANULE-BOUND STARCH SYNTHASE 1, CHLOROPLASTIC/AMYLOPLASTIC"/>
    <property type="match status" value="1"/>
</dbReference>
<feature type="compositionally biased region" description="Low complexity" evidence="15">
    <location>
        <begin position="438"/>
        <end position="454"/>
    </location>
</feature>
<dbReference type="FunFam" id="3.40.50.2000:FF:000048">
    <property type="entry name" value="Starch synthase, chloroplastic/amyloplastic"/>
    <property type="match status" value="1"/>
</dbReference>
<feature type="domain" description="Starch synthase catalytic" evidence="16">
    <location>
        <begin position="605"/>
        <end position="863"/>
    </location>
</feature>
<feature type="domain" description="DUF4005" evidence="17">
    <location>
        <begin position="381"/>
        <end position="435"/>
    </location>
</feature>
<dbReference type="Pfam" id="PF00612">
    <property type="entry name" value="IQ"/>
    <property type="match status" value="1"/>
</dbReference>
<keyword evidence="12" id="KW-0750">Starch biosynthesis</keyword>
<evidence type="ECO:0000256" key="5">
    <source>
        <dbReference type="ARBA" id="ARBA00010281"/>
    </source>
</evidence>
<dbReference type="EC" id="2.4.1.21" evidence="6"/>
<dbReference type="Gene3D" id="1.20.5.190">
    <property type="match status" value="1"/>
</dbReference>
<dbReference type="GO" id="GO:0009501">
    <property type="term" value="C:amyloplast"/>
    <property type="evidence" value="ECO:0007669"/>
    <property type="project" value="UniProtKB-SubCell"/>
</dbReference>
<dbReference type="GO" id="GO:0009011">
    <property type="term" value="F:alpha-1,4-glucan glucosyltransferase (ADP-glucose donor) activity"/>
    <property type="evidence" value="ECO:0007669"/>
    <property type="project" value="UniProtKB-EC"/>
</dbReference>
<evidence type="ECO:0000256" key="9">
    <source>
        <dbReference type="ARBA" id="ARBA00022676"/>
    </source>
</evidence>
<evidence type="ECO:0000256" key="7">
    <source>
        <dbReference type="ARBA" id="ARBA00022528"/>
    </source>
</evidence>
<evidence type="ECO:0000256" key="13">
    <source>
        <dbReference type="ARBA" id="ARBA00022946"/>
    </source>
</evidence>
<comment type="subcellular location">
    <subcellularLocation>
        <location evidence="3">Plastid</location>
        <location evidence="3">Amyloplast</location>
    </subcellularLocation>
    <subcellularLocation>
        <location evidence="2">Plastid</location>
        <location evidence="2">Chloroplast</location>
    </subcellularLocation>
</comment>
<evidence type="ECO:0000256" key="1">
    <source>
        <dbReference type="ARBA" id="ARBA00001478"/>
    </source>
</evidence>
<feature type="region of interest" description="Disordered" evidence="15">
    <location>
        <begin position="379"/>
        <end position="477"/>
    </location>
</feature>
<dbReference type="GO" id="GO:0019252">
    <property type="term" value="P:starch biosynthetic process"/>
    <property type="evidence" value="ECO:0007669"/>
    <property type="project" value="UniProtKB-KW"/>
</dbReference>
<dbReference type="Pfam" id="PF13178">
    <property type="entry name" value="DUF4005"/>
    <property type="match status" value="1"/>
</dbReference>
<keyword evidence="8" id="KW-0934">Plastid</keyword>
<dbReference type="SMART" id="SM00015">
    <property type="entry name" value="IQ"/>
    <property type="match status" value="2"/>
</dbReference>
<dbReference type="PANTHER" id="PTHR45825:SF11">
    <property type="entry name" value="ALPHA AMYLASE DOMAIN-CONTAINING PROTEIN"/>
    <property type="match status" value="1"/>
</dbReference>
<evidence type="ECO:0000313" key="19">
    <source>
        <dbReference type="Proteomes" id="UP001289374"/>
    </source>
</evidence>
<dbReference type="CDD" id="cd23767">
    <property type="entry name" value="IQCD"/>
    <property type="match status" value="1"/>
</dbReference>
<evidence type="ECO:0000313" key="18">
    <source>
        <dbReference type="EMBL" id="KAK4384842.1"/>
    </source>
</evidence>
<dbReference type="NCBIfam" id="TIGR02095">
    <property type="entry name" value="glgA"/>
    <property type="match status" value="1"/>
</dbReference>
<keyword evidence="10" id="KW-0808">Transferase</keyword>
<reference evidence="18" key="1">
    <citation type="submission" date="2020-06" db="EMBL/GenBank/DDBJ databases">
        <authorList>
            <person name="Li T."/>
            <person name="Hu X."/>
            <person name="Zhang T."/>
            <person name="Song X."/>
            <person name="Zhang H."/>
            <person name="Dai N."/>
            <person name="Sheng W."/>
            <person name="Hou X."/>
            <person name="Wei L."/>
        </authorList>
    </citation>
    <scope>NUCLEOTIDE SEQUENCE</scope>
    <source>
        <strain evidence="18">K16</strain>
        <tissue evidence="18">Leaf</tissue>
    </source>
</reference>